<dbReference type="AlphaFoldDB" id="A0A0A8E702"/>
<dbReference type="NCBIfam" id="TIGR00005">
    <property type="entry name" value="rluA_subfam"/>
    <property type="match status" value="1"/>
</dbReference>
<reference evidence="8 9" key="1">
    <citation type="journal article" date="2015" name="Genome Announc.">
        <title>Complete Genome Sequence of Mycoplasma flocculare Strain Ms42T (ATCC 27399T).</title>
        <authorList>
            <person name="Calcutt M.J."/>
            <person name="Foecking M.F."/>
            <person name="Heidari M.B."/>
            <person name="McIntosh M.A."/>
        </authorList>
    </citation>
    <scope>NUCLEOTIDE SEQUENCE [LARGE SCALE GENOMIC DNA]</scope>
    <source>
        <strain evidence="9">ATCC 27399</strain>
    </source>
</reference>
<evidence type="ECO:0000256" key="4">
    <source>
        <dbReference type="PIRSR" id="PIRSR606225-1"/>
    </source>
</evidence>
<evidence type="ECO:0000313" key="9">
    <source>
        <dbReference type="Proteomes" id="UP000031129"/>
    </source>
</evidence>
<dbReference type="RefSeq" id="WP_002557665.1">
    <property type="nucleotide sequence ID" value="NZ_CP007585.1"/>
</dbReference>
<dbReference type="STRING" id="743971.MYF_01250"/>
<dbReference type="HOGENOM" id="CLU_016902_8_5_14"/>
<dbReference type="GO" id="GO:0003723">
    <property type="term" value="F:RNA binding"/>
    <property type="evidence" value="ECO:0007669"/>
    <property type="project" value="UniProtKB-KW"/>
</dbReference>
<proteinExistence type="inferred from homology"/>
<evidence type="ECO:0000256" key="3">
    <source>
        <dbReference type="ARBA" id="ARBA00023235"/>
    </source>
</evidence>
<evidence type="ECO:0000256" key="6">
    <source>
        <dbReference type="RuleBase" id="RU362028"/>
    </source>
</evidence>
<dbReference type="InterPro" id="IPR006224">
    <property type="entry name" value="PsdUridine_synth_RluA-like_CS"/>
</dbReference>
<dbReference type="Proteomes" id="UP000031129">
    <property type="component" value="Chromosome"/>
</dbReference>
<dbReference type="SUPFAM" id="SSF55120">
    <property type="entry name" value="Pseudouridine synthase"/>
    <property type="match status" value="1"/>
</dbReference>
<evidence type="ECO:0000256" key="2">
    <source>
        <dbReference type="ARBA" id="ARBA00010876"/>
    </source>
</evidence>
<feature type="active site" evidence="4">
    <location>
        <position position="140"/>
    </location>
</feature>
<name>A0A0A8E702_MESFC</name>
<comment type="catalytic activity">
    <reaction evidence="1 6">
        <text>a uridine in RNA = a pseudouridine in RNA</text>
        <dbReference type="Rhea" id="RHEA:48348"/>
        <dbReference type="Rhea" id="RHEA-COMP:12068"/>
        <dbReference type="Rhea" id="RHEA-COMP:12069"/>
        <dbReference type="ChEBI" id="CHEBI:65314"/>
        <dbReference type="ChEBI" id="CHEBI:65315"/>
    </reaction>
</comment>
<comment type="similarity">
    <text evidence="2 6">Belongs to the pseudouridine synthase RluA family.</text>
</comment>
<dbReference type="KEGG" id="mfq:MYF_01250"/>
<dbReference type="GO" id="GO:0120159">
    <property type="term" value="F:rRNA pseudouridine synthase activity"/>
    <property type="evidence" value="ECO:0007669"/>
    <property type="project" value="UniProtKB-ARBA"/>
</dbReference>
<dbReference type="SUPFAM" id="SSF55174">
    <property type="entry name" value="Alpha-L RNA-binding motif"/>
    <property type="match status" value="1"/>
</dbReference>
<dbReference type="InterPro" id="IPR006145">
    <property type="entry name" value="PsdUridine_synth_RsuA/RluA"/>
</dbReference>
<dbReference type="InterPro" id="IPR020103">
    <property type="entry name" value="PsdUridine_synth_cat_dom_sf"/>
</dbReference>
<dbReference type="PROSITE" id="PS01129">
    <property type="entry name" value="PSI_RLU"/>
    <property type="match status" value="1"/>
</dbReference>
<dbReference type="PANTHER" id="PTHR21600">
    <property type="entry name" value="MITOCHONDRIAL RNA PSEUDOURIDINE SYNTHASE"/>
    <property type="match status" value="1"/>
</dbReference>
<feature type="domain" description="RNA-binding S4" evidence="7">
    <location>
        <begin position="16"/>
        <end position="83"/>
    </location>
</feature>
<keyword evidence="3 6" id="KW-0413">Isomerase</keyword>
<dbReference type="InterPro" id="IPR036986">
    <property type="entry name" value="S4_RNA-bd_sf"/>
</dbReference>
<evidence type="ECO:0000313" key="8">
    <source>
        <dbReference type="EMBL" id="AJC49788.1"/>
    </source>
</evidence>
<dbReference type="Gene3D" id="3.30.2350.10">
    <property type="entry name" value="Pseudouridine synthase"/>
    <property type="match status" value="1"/>
</dbReference>
<dbReference type="GO" id="GO:0000455">
    <property type="term" value="P:enzyme-directed rRNA pseudouridine synthesis"/>
    <property type="evidence" value="ECO:0007669"/>
    <property type="project" value="UniProtKB-ARBA"/>
</dbReference>
<sequence>MHSDQILNFIYENKPIRIDILITKLTNLSRKNAENLILQKKVLIDNNFVLKKNQIVKTGQKVKIFNDYQAPKISLKPIKMELEIVFQNENILLINKPKNLVVHPGIGNWDNTLLNGIISYFEADLLRNDHIRPGIIHRLDKDTTGLILVAKNVAAHNFFANQLAKREIKRFYKAIVVGKVLHKMMKINLPIARDLKNPLKKTISFFNAKPAITHVKLVKNFIYQNQNLSLVKCQLETGRTHQIRVHLAHIGFPIYGDPIYGQKVDKLGQRLHAYKIIFTDLDGKRCEFRADLPSEFDIAF</sequence>
<evidence type="ECO:0000256" key="5">
    <source>
        <dbReference type="PROSITE-ProRule" id="PRU00182"/>
    </source>
</evidence>
<dbReference type="Pfam" id="PF00849">
    <property type="entry name" value="PseudoU_synth_2"/>
    <property type="match status" value="1"/>
</dbReference>
<dbReference type="EC" id="5.4.99.-" evidence="6"/>
<dbReference type="Gene3D" id="3.10.290.10">
    <property type="entry name" value="RNA-binding S4 domain"/>
    <property type="match status" value="1"/>
</dbReference>
<organism evidence="8 9">
    <name type="scientific">Mesomycoplasma flocculare ATCC 27399</name>
    <dbReference type="NCBI Taxonomy" id="743971"/>
    <lineage>
        <taxon>Bacteria</taxon>
        <taxon>Bacillati</taxon>
        <taxon>Mycoplasmatota</taxon>
        <taxon>Mycoplasmoidales</taxon>
        <taxon>Metamycoplasmataceae</taxon>
        <taxon>Mesomycoplasma</taxon>
    </lineage>
</organism>
<keyword evidence="9" id="KW-1185">Reference proteome</keyword>
<accession>A0A0A8E702</accession>
<dbReference type="PROSITE" id="PS50889">
    <property type="entry name" value="S4"/>
    <property type="match status" value="1"/>
</dbReference>
<evidence type="ECO:0000259" key="7">
    <source>
        <dbReference type="SMART" id="SM00363"/>
    </source>
</evidence>
<dbReference type="EMBL" id="CP007585">
    <property type="protein sequence ID" value="AJC49788.1"/>
    <property type="molecule type" value="Genomic_DNA"/>
</dbReference>
<protein>
    <recommendedName>
        <fullName evidence="6">Pseudouridine synthase</fullName>
        <ecNumber evidence="6">5.4.99.-</ecNumber>
    </recommendedName>
</protein>
<dbReference type="InterPro" id="IPR002942">
    <property type="entry name" value="S4_RNA-bd"/>
</dbReference>
<gene>
    <name evidence="8" type="primary">rluD</name>
    <name evidence="8" type="ORF">MYF_01250</name>
</gene>
<dbReference type="CDD" id="cd02869">
    <property type="entry name" value="PseudoU_synth_RluA_like"/>
    <property type="match status" value="1"/>
</dbReference>
<comment type="function">
    <text evidence="6">Responsible for synthesis of pseudouridine from uracil.</text>
</comment>
<dbReference type="SMART" id="SM00363">
    <property type="entry name" value="S4"/>
    <property type="match status" value="1"/>
</dbReference>
<dbReference type="PANTHER" id="PTHR21600:SF44">
    <property type="entry name" value="RIBOSOMAL LARGE SUBUNIT PSEUDOURIDINE SYNTHASE D"/>
    <property type="match status" value="1"/>
</dbReference>
<dbReference type="InterPro" id="IPR006225">
    <property type="entry name" value="PsdUridine_synth_RluC/D"/>
</dbReference>
<keyword evidence="5" id="KW-0694">RNA-binding</keyword>
<evidence type="ECO:0000256" key="1">
    <source>
        <dbReference type="ARBA" id="ARBA00000073"/>
    </source>
</evidence>
<dbReference type="OrthoDB" id="9807829at2"/>
<dbReference type="InterPro" id="IPR050188">
    <property type="entry name" value="RluA_PseudoU_synthase"/>
</dbReference>